<protein>
    <submittedName>
        <fullName evidence="6">TetR/AcrR family transcriptional regulator</fullName>
    </submittedName>
</protein>
<keyword evidence="2 4" id="KW-0238">DNA-binding</keyword>
<evidence type="ECO:0000256" key="3">
    <source>
        <dbReference type="ARBA" id="ARBA00023163"/>
    </source>
</evidence>
<dbReference type="Pfam" id="PF17940">
    <property type="entry name" value="TetR_C_31"/>
    <property type="match status" value="1"/>
</dbReference>
<dbReference type="InterPro" id="IPR036271">
    <property type="entry name" value="Tet_transcr_reg_TetR-rel_C_sf"/>
</dbReference>
<evidence type="ECO:0000259" key="5">
    <source>
        <dbReference type="PROSITE" id="PS50977"/>
    </source>
</evidence>
<sequence>MTEPSDRRADLLDRVVTYLQTHGIADMSLSPLAAELGTSKRMLLYYFGSRDALLSEAIRASRPDIADLFRGVDDAAGLQEAALALWQAITRGRQQRPIRILFQVLSLAPTQPERYAEVAAEAVTGMVEPLVEVFERLGVPQDEARARAGLLISGLRGLCLDRLVTGDEDRAEDAARVLIAGATTLPPAAAQR</sequence>
<dbReference type="PROSITE" id="PS50977">
    <property type="entry name" value="HTH_TETR_2"/>
    <property type="match status" value="1"/>
</dbReference>
<dbReference type="SUPFAM" id="SSF46689">
    <property type="entry name" value="Homeodomain-like"/>
    <property type="match status" value="1"/>
</dbReference>
<keyword evidence="3" id="KW-0804">Transcription</keyword>
<evidence type="ECO:0000313" key="7">
    <source>
        <dbReference type="Proteomes" id="UP000598360"/>
    </source>
</evidence>
<evidence type="ECO:0000256" key="2">
    <source>
        <dbReference type="ARBA" id="ARBA00023125"/>
    </source>
</evidence>
<dbReference type="AlphaFoldDB" id="A0A929BAB6"/>
<organism evidence="6 7">
    <name type="scientific">Saccharopolyspora montiporae</name>
    <dbReference type="NCBI Taxonomy" id="2781240"/>
    <lineage>
        <taxon>Bacteria</taxon>
        <taxon>Bacillati</taxon>
        <taxon>Actinomycetota</taxon>
        <taxon>Actinomycetes</taxon>
        <taxon>Pseudonocardiales</taxon>
        <taxon>Pseudonocardiaceae</taxon>
        <taxon>Saccharopolyspora</taxon>
    </lineage>
</organism>
<feature type="DNA-binding region" description="H-T-H motif" evidence="4">
    <location>
        <begin position="28"/>
        <end position="47"/>
    </location>
</feature>
<dbReference type="InterPro" id="IPR041583">
    <property type="entry name" value="TetR_C_31"/>
</dbReference>
<dbReference type="PANTHER" id="PTHR47506:SF7">
    <property type="entry name" value="TRANSCRIPTIONAL REGULATORY PROTEIN"/>
    <property type="match status" value="1"/>
</dbReference>
<dbReference type="PANTHER" id="PTHR47506">
    <property type="entry name" value="TRANSCRIPTIONAL REGULATORY PROTEIN"/>
    <property type="match status" value="1"/>
</dbReference>
<dbReference type="EMBL" id="JADEYC010000034">
    <property type="protein sequence ID" value="MBE9376189.1"/>
    <property type="molecule type" value="Genomic_DNA"/>
</dbReference>
<dbReference type="Gene3D" id="1.10.357.10">
    <property type="entry name" value="Tetracycline Repressor, domain 2"/>
    <property type="match status" value="1"/>
</dbReference>
<dbReference type="RefSeq" id="WP_193929630.1">
    <property type="nucleotide sequence ID" value="NZ_JADEYC010000034.1"/>
</dbReference>
<accession>A0A929BAB6</accession>
<evidence type="ECO:0000256" key="4">
    <source>
        <dbReference type="PROSITE-ProRule" id="PRU00335"/>
    </source>
</evidence>
<dbReference type="Proteomes" id="UP000598360">
    <property type="component" value="Unassembled WGS sequence"/>
</dbReference>
<evidence type="ECO:0000256" key="1">
    <source>
        <dbReference type="ARBA" id="ARBA00023015"/>
    </source>
</evidence>
<comment type="caution">
    <text evidence="6">The sequence shown here is derived from an EMBL/GenBank/DDBJ whole genome shotgun (WGS) entry which is preliminary data.</text>
</comment>
<dbReference type="Pfam" id="PF00440">
    <property type="entry name" value="TetR_N"/>
    <property type="match status" value="1"/>
</dbReference>
<keyword evidence="7" id="KW-1185">Reference proteome</keyword>
<gene>
    <name evidence="6" type="ORF">IQ251_17200</name>
</gene>
<dbReference type="InterPro" id="IPR009057">
    <property type="entry name" value="Homeodomain-like_sf"/>
</dbReference>
<evidence type="ECO:0000313" key="6">
    <source>
        <dbReference type="EMBL" id="MBE9376189.1"/>
    </source>
</evidence>
<keyword evidence="1" id="KW-0805">Transcription regulation</keyword>
<proteinExistence type="predicted"/>
<dbReference type="SUPFAM" id="SSF48498">
    <property type="entry name" value="Tetracyclin repressor-like, C-terminal domain"/>
    <property type="match status" value="1"/>
</dbReference>
<feature type="domain" description="HTH tetR-type" evidence="5">
    <location>
        <begin position="5"/>
        <end position="65"/>
    </location>
</feature>
<name>A0A929BAB6_9PSEU</name>
<dbReference type="GO" id="GO:0003677">
    <property type="term" value="F:DNA binding"/>
    <property type="evidence" value="ECO:0007669"/>
    <property type="project" value="UniProtKB-UniRule"/>
</dbReference>
<reference evidence="6" key="1">
    <citation type="submission" date="2020-10" db="EMBL/GenBank/DDBJ databases">
        <title>Diversity and distribution of actinomycetes associated with coral in the coast of Hainan.</title>
        <authorList>
            <person name="Li F."/>
        </authorList>
    </citation>
    <scope>NUCLEOTIDE SEQUENCE</scope>
    <source>
        <strain evidence="6">HNM0983</strain>
    </source>
</reference>
<dbReference type="InterPro" id="IPR001647">
    <property type="entry name" value="HTH_TetR"/>
</dbReference>